<protein>
    <submittedName>
        <fullName evidence="1">Uncharacterized protein</fullName>
    </submittedName>
</protein>
<keyword evidence="2" id="KW-1185">Reference proteome</keyword>
<reference evidence="1" key="1">
    <citation type="journal article" date="2022" name="bioRxiv">
        <title>Sequencing and chromosome-scale assembly of the giantPleurodeles waltlgenome.</title>
        <authorList>
            <person name="Brown T."/>
            <person name="Elewa A."/>
            <person name="Iarovenko S."/>
            <person name="Subramanian E."/>
            <person name="Araus A.J."/>
            <person name="Petzold A."/>
            <person name="Susuki M."/>
            <person name="Suzuki K.-i.T."/>
            <person name="Hayashi T."/>
            <person name="Toyoda A."/>
            <person name="Oliveira C."/>
            <person name="Osipova E."/>
            <person name="Leigh N.D."/>
            <person name="Simon A."/>
            <person name="Yun M.H."/>
        </authorList>
    </citation>
    <scope>NUCLEOTIDE SEQUENCE</scope>
    <source>
        <strain evidence="1">20211129_DDA</strain>
        <tissue evidence="1">Liver</tissue>
    </source>
</reference>
<name>A0AAV7VHR2_PLEWA</name>
<accession>A0AAV7VHR2</accession>
<evidence type="ECO:0000313" key="1">
    <source>
        <dbReference type="EMBL" id="KAJ1199740.1"/>
    </source>
</evidence>
<dbReference type="AlphaFoldDB" id="A0AAV7VHR2"/>
<organism evidence="1 2">
    <name type="scientific">Pleurodeles waltl</name>
    <name type="common">Iberian ribbed newt</name>
    <dbReference type="NCBI Taxonomy" id="8319"/>
    <lineage>
        <taxon>Eukaryota</taxon>
        <taxon>Metazoa</taxon>
        <taxon>Chordata</taxon>
        <taxon>Craniata</taxon>
        <taxon>Vertebrata</taxon>
        <taxon>Euteleostomi</taxon>
        <taxon>Amphibia</taxon>
        <taxon>Batrachia</taxon>
        <taxon>Caudata</taxon>
        <taxon>Salamandroidea</taxon>
        <taxon>Salamandridae</taxon>
        <taxon>Pleurodelinae</taxon>
        <taxon>Pleurodeles</taxon>
    </lineage>
</organism>
<proteinExistence type="predicted"/>
<sequence>MGQRLLMQSYCPGVSSVSMRCGGKGGRPCLLRPQASGKVRLVRSRITWLQGWGASGGVRLCEPEEGVVSALVLTSANEVGRKAPKVGAGVSRVRLGMAAAAVHKLLWEPDTGKDFWSQFIGKATVKVTVPLGA</sequence>
<dbReference type="EMBL" id="JANPWB010000003">
    <property type="protein sequence ID" value="KAJ1199740.1"/>
    <property type="molecule type" value="Genomic_DNA"/>
</dbReference>
<gene>
    <name evidence="1" type="ORF">NDU88_003573</name>
</gene>
<comment type="caution">
    <text evidence="1">The sequence shown here is derived from an EMBL/GenBank/DDBJ whole genome shotgun (WGS) entry which is preliminary data.</text>
</comment>
<evidence type="ECO:0000313" key="2">
    <source>
        <dbReference type="Proteomes" id="UP001066276"/>
    </source>
</evidence>
<dbReference type="Proteomes" id="UP001066276">
    <property type="component" value="Chromosome 2_1"/>
</dbReference>